<sequence>MMGIEKHSRKNPHNRRYEHSERAMQSAILKLLKRHRGRITARQVAKAAGLSRQTIYNHHSNINQAIINSEEALVEEFSSGLDDQLRLLSRTTASPNGRIFYAILIFMTRHKEIFCPICADRNNQELLYKIMEVAYPRLEITWLPVGLPAPEAGSERVEAYIHKCVGIIRRWGEDTHCDVRRGGRCVDSLLRTTEDLARSRSI</sequence>
<evidence type="ECO:0000256" key="1">
    <source>
        <dbReference type="SAM" id="MobiDB-lite"/>
    </source>
</evidence>
<comment type="caution">
    <text evidence="3">The sequence shown here is derived from an EMBL/GenBank/DDBJ whole genome shotgun (WGS) entry which is preliminary data.</text>
</comment>
<evidence type="ECO:0000259" key="2">
    <source>
        <dbReference type="Pfam" id="PF08279"/>
    </source>
</evidence>
<accession>A0A926HYF3</accession>
<feature type="domain" description="Helix-turn-helix type 11" evidence="2">
    <location>
        <begin position="25"/>
        <end position="63"/>
    </location>
</feature>
<dbReference type="InterPro" id="IPR013196">
    <property type="entry name" value="HTH_11"/>
</dbReference>
<feature type="region of interest" description="Disordered" evidence="1">
    <location>
        <begin position="1"/>
        <end position="21"/>
    </location>
</feature>
<gene>
    <name evidence="3" type="ORF">H8698_03700</name>
</gene>
<keyword evidence="4" id="KW-1185">Reference proteome</keyword>
<dbReference type="AlphaFoldDB" id="A0A926HYF3"/>
<protein>
    <submittedName>
        <fullName evidence="3">HTH domain-containing protein</fullName>
    </submittedName>
</protein>
<dbReference type="RefSeq" id="WP_249311212.1">
    <property type="nucleotide sequence ID" value="NZ_JACRSU010000001.1"/>
</dbReference>
<reference evidence="3" key="1">
    <citation type="submission" date="2020-08" db="EMBL/GenBank/DDBJ databases">
        <title>Genome public.</title>
        <authorList>
            <person name="Liu C."/>
            <person name="Sun Q."/>
        </authorList>
    </citation>
    <scope>NUCLEOTIDE SEQUENCE</scope>
    <source>
        <strain evidence="3">H8</strain>
    </source>
</reference>
<dbReference type="Pfam" id="PF08279">
    <property type="entry name" value="HTH_11"/>
    <property type="match status" value="1"/>
</dbReference>
<dbReference type="InterPro" id="IPR009057">
    <property type="entry name" value="Homeodomain-like_sf"/>
</dbReference>
<dbReference type="Proteomes" id="UP000611762">
    <property type="component" value="Unassembled WGS sequence"/>
</dbReference>
<dbReference type="Gene3D" id="1.10.357.10">
    <property type="entry name" value="Tetracycline Repressor, domain 2"/>
    <property type="match status" value="1"/>
</dbReference>
<name>A0A926HYF3_9FIRM</name>
<evidence type="ECO:0000313" key="4">
    <source>
        <dbReference type="Proteomes" id="UP000611762"/>
    </source>
</evidence>
<evidence type="ECO:0000313" key="3">
    <source>
        <dbReference type="EMBL" id="MBC8540080.1"/>
    </source>
</evidence>
<dbReference type="EMBL" id="JACRSU010000001">
    <property type="protein sequence ID" value="MBC8540080.1"/>
    <property type="molecule type" value="Genomic_DNA"/>
</dbReference>
<dbReference type="SUPFAM" id="SSF46689">
    <property type="entry name" value="Homeodomain-like"/>
    <property type="match status" value="1"/>
</dbReference>
<organism evidence="3 4">
    <name type="scientific">Congzhengia minquanensis</name>
    <dbReference type="NCBI Taxonomy" id="2763657"/>
    <lineage>
        <taxon>Bacteria</taxon>
        <taxon>Bacillati</taxon>
        <taxon>Bacillota</taxon>
        <taxon>Clostridia</taxon>
        <taxon>Eubacteriales</taxon>
        <taxon>Oscillospiraceae</taxon>
        <taxon>Congzhengia</taxon>
    </lineage>
</organism>
<proteinExistence type="predicted"/>